<protein>
    <recommendedName>
        <fullName evidence="3">Methyltransferase type 11 domain-containing protein</fullName>
    </recommendedName>
</protein>
<evidence type="ECO:0000313" key="1">
    <source>
        <dbReference type="EMBL" id="KLN58954.1"/>
    </source>
</evidence>
<evidence type="ECO:0000313" key="2">
    <source>
        <dbReference type="Proteomes" id="UP000035444"/>
    </source>
</evidence>
<dbReference type="Proteomes" id="UP000035444">
    <property type="component" value="Unassembled WGS sequence"/>
</dbReference>
<dbReference type="InterPro" id="IPR029063">
    <property type="entry name" value="SAM-dependent_MTases_sf"/>
</dbReference>
<gene>
    <name evidence="1" type="ORF">WH96_20235</name>
</gene>
<dbReference type="AlphaFoldDB" id="A0A0H2M8Z0"/>
<dbReference type="SUPFAM" id="SSF53335">
    <property type="entry name" value="S-adenosyl-L-methionine-dependent methyltransferases"/>
    <property type="match status" value="1"/>
</dbReference>
<dbReference type="STRING" id="1489064.WH96_20235"/>
<accession>A0A0H2M8Z0</accession>
<reference evidence="1 2" key="1">
    <citation type="submission" date="2015-03" db="EMBL/GenBank/DDBJ databases">
        <title>Genome Sequence of Kiloniella spongiae MEBiC09566, isolated from a marine sponge.</title>
        <authorList>
            <person name="Shao Z."/>
            <person name="Wang L."/>
            <person name="Li X."/>
        </authorList>
    </citation>
    <scope>NUCLEOTIDE SEQUENCE [LARGE SCALE GENOMIC DNA]</scope>
    <source>
        <strain evidence="1 2">MEBiC09566</strain>
    </source>
</reference>
<sequence length="309" mass="35667">MLDASIFQLIKEQDFISRSALELRPYAWGSLDVYEDAVQKRMSRYHSKYDLLHWLTFWTEQERLVSPFTGNKEYEELRSNSAFVHKNVLKMLFSSGFIKSEPHAGYDIWNAIDGHIVSQICPDAKSVLDFGSGYGRLGAVFGDTFRNGVYVSVDCIEVSYILQNLFLSLMAPARFHEYCDYAFERRSFKVDCNNENAIYHLPSWRLDLVGANQIDLITAVFVLPEINEFALLDFVKQANRMVRDGGYIYLRDHLYHSGEDNHSGAHRFNTEELLSASGFQLIYQGKYKDNIDIYGIPRIYKKTGKSFCS</sequence>
<organism evidence="1 2">
    <name type="scientific">Kiloniella spongiae</name>
    <dbReference type="NCBI Taxonomy" id="1489064"/>
    <lineage>
        <taxon>Bacteria</taxon>
        <taxon>Pseudomonadati</taxon>
        <taxon>Pseudomonadota</taxon>
        <taxon>Alphaproteobacteria</taxon>
        <taxon>Rhodospirillales</taxon>
        <taxon>Kiloniellaceae</taxon>
        <taxon>Kiloniella</taxon>
    </lineage>
</organism>
<dbReference type="Gene3D" id="3.40.50.150">
    <property type="entry name" value="Vaccinia Virus protein VP39"/>
    <property type="match status" value="1"/>
</dbReference>
<comment type="caution">
    <text evidence="1">The sequence shown here is derived from an EMBL/GenBank/DDBJ whole genome shotgun (WGS) entry which is preliminary data.</text>
</comment>
<dbReference type="NCBIfam" id="TIGR04371">
    <property type="entry name" value="methyltran_NanM"/>
    <property type="match status" value="1"/>
</dbReference>
<dbReference type="InterPro" id="IPR030807">
    <property type="entry name" value="Methyltran_NanM"/>
</dbReference>
<dbReference type="RefSeq" id="WP_047766069.1">
    <property type="nucleotide sequence ID" value="NZ_LAQL01000024.1"/>
</dbReference>
<dbReference type="Pfam" id="PF13489">
    <property type="entry name" value="Methyltransf_23"/>
    <property type="match status" value="1"/>
</dbReference>
<keyword evidence="2" id="KW-1185">Reference proteome</keyword>
<evidence type="ECO:0008006" key="3">
    <source>
        <dbReference type="Google" id="ProtNLM"/>
    </source>
</evidence>
<dbReference type="EMBL" id="LAQL01000024">
    <property type="protein sequence ID" value="KLN58954.1"/>
    <property type="molecule type" value="Genomic_DNA"/>
</dbReference>
<proteinExistence type="predicted"/>
<name>A0A0H2M8Z0_9PROT</name>